<dbReference type="InterPro" id="IPR004564">
    <property type="entry name" value="OM_lipoprot_carrier_LolA-like"/>
</dbReference>
<dbReference type="RefSeq" id="WP_346757624.1">
    <property type="nucleotide sequence ID" value="NZ_JAUJEB010000001.1"/>
</dbReference>
<evidence type="ECO:0000256" key="1">
    <source>
        <dbReference type="ARBA" id="ARBA00022729"/>
    </source>
</evidence>
<protein>
    <submittedName>
        <fullName evidence="3">Outer membrane lipoprotein carrier protein LolA</fullName>
    </submittedName>
</protein>
<evidence type="ECO:0000256" key="2">
    <source>
        <dbReference type="SAM" id="SignalP"/>
    </source>
</evidence>
<evidence type="ECO:0000313" key="3">
    <source>
        <dbReference type="EMBL" id="MDN5212305.1"/>
    </source>
</evidence>
<accession>A0ABT8L3G8</accession>
<dbReference type="PANTHER" id="PTHR35869">
    <property type="entry name" value="OUTER-MEMBRANE LIPOPROTEIN CARRIER PROTEIN"/>
    <property type="match status" value="1"/>
</dbReference>
<dbReference type="Gene3D" id="2.50.20.10">
    <property type="entry name" value="Lipoprotein localisation LolA/LolB/LppX"/>
    <property type="match status" value="1"/>
</dbReference>
<gene>
    <name evidence="3" type="ORF">QQ020_09605</name>
</gene>
<dbReference type="PANTHER" id="PTHR35869:SF1">
    <property type="entry name" value="OUTER-MEMBRANE LIPOPROTEIN CARRIER PROTEIN"/>
    <property type="match status" value="1"/>
</dbReference>
<comment type="caution">
    <text evidence="3">The sequence shown here is derived from an EMBL/GenBank/DDBJ whole genome shotgun (WGS) entry which is preliminary data.</text>
</comment>
<evidence type="ECO:0000313" key="4">
    <source>
        <dbReference type="Proteomes" id="UP001172083"/>
    </source>
</evidence>
<feature type="chain" id="PRO_5045133798" evidence="2">
    <location>
        <begin position="21"/>
        <end position="214"/>
    </location>
</feature>
<keyword evidence="1 2" id="KW-0732">Signal</keyword>
<dbReference type="InterPro" id="IPR029046">
    <property type="entry name" value="LolA/LolB/LppX"/>
</dbReference>
<dbReference type="CDD" id="cd16325">
    <property type="entry name" value="LolA"/>
    <property type="match status" value="1"/>
</dbReference>
<proteinExistence type="predicted"/>
<feature type="signal peptide" evidence="2">
    <location>
        <begin position="1"/>
        <end position="20"/>
    </location>
</feature>
<dbReference type="EMBL" id="JAUJEB010000001">
    <property type="protein sequence ID" value="MDN5212305.1"/>
    <property type="molecule type" value="Genomic_DNA"/>
</dbReference>
<dbReference type="SUPFAM" id="SSF89392">
    <property type="entry name" value="Prokaryotic lipoproteins and lipoprotein localization factors"/>
    <property type="match status" value="1"/>
</dbReference>
<sequence length="214" mass="24748">MKKILIIVLLLLGYGGAANAQYDAKAKKVLDAMSSKYKSISSFKAKISQHLENEEEDIDEKFNGEITVKGEMFKLMLAGQEIYNNGSTVWTYLEEVNEVNIDNYDPEDGETNPSTIYNAYKDGYKYIYLKSQNMSGKGYDVVDLIPEDKNLQFFKIRMVIDQQDKLLKSWKMFDKNGNRYEYSITAFDSAFNVNNDYFKFDPKKYPGVEIIDLR</sequence>
<dbReference type="Pfam" id="PF03548">
    <property type="entry name" value="LolA"/>
    <property type="match status" value="1"/>
</dbReference>
<organism evidence="3 4">
    <name type="scientific">Agaribacillus aureus</name>
    <dbReference type="NCBI Taxonomy" id="3051825"/>
    <lineage>
        <taxon>Bacteria</taxon>
        <taxon>Pseudomonadati</taxon>
        <taxon>Bacteroidota</taxon>
        <taxon>Cytophagia</taxon>
        <taxon>Cytophagales</taxon>
        <taxon>Splendidivirgaceae</taxon>
        <taxon>Agaribacillus</taxon>
    </lineage>
</organism>
<keyword evidence="4" id="KW-1185">Reference proteome</keyword>
<reference evidence="3" key="1">
    <citation type="submission" date="2023-06" db="EMBL/GenBank/DDBJ databases">
        <title>Genomic of Agaribacillus aureum.</title>
        <authorList>
            <person name="Wang G."/>
        </authorList>
    </citation>
    <scope>NUCLEOTIDE SEQUENCE</scope>
    <source>
        <strain evidence="3">BMA12</strain>
    </source>
</reference>
<name>A0ABT8L3G8_9BACT</name>
<keyword evidence="3" id="KW-0449">Lipoprotein</keyword>
<dbReference type="Proteomes" id="UP001172083">
    <property type="component" value="Unassembled WGS sequence"/>
</dbReference>